<feature type="compositionally biased region" description="Basic and acidic residues" evidence="1">
    <location>
        <begin position="20"/>
        <end position="31"/>
    </location>
</feature>
<organism evidence="2 3">
    <name type="scientific">Pleurodeles waltl</name>
    <name type="common">Iberian ribbed newt</name>
    <dbReference type="NCBI Taxonomy" id="8319"/>
    <lineage>
        <taxon>Eukaryota</taxon>
        <taxon>Metazoa</taxon>
        <taxon>Chordata</taxon>
        <taxon>Craniata</taxon>
        <taxon>Vertebrata</taxon>
        <taxon>Euteleostomi</taxon>
        <taxon>Amphibia</taxon>
        <taxon>Batrachia</taxon>
        <taxon>Caudata</taxon>
        <taxon>Salamandroidea</taxon>
        <taxon>Salamandridae</taxon>
        <taxon>Pleurodelinae</taxon>
        <taxon>Pleurodeles</taxon>
    </lineage>
</organism>
<evidence type="ECO:0000256" key="1">
    <source>
        <dbReference type="SAM" id="MobiDB-lite"/>
    </source>
</evidence>
<dbReference type="Proteomes" id="UP001066276">
    <property type="component" value="Chromosome 6"/>
</dbReference>
<dbReference type="AlphaFoldDB" id="A0AAV7QBS2"/>
<reference evidence="2" key="1">
    <citation type="journal article" date="2022" name="bioRxiv">
        <title>Sequencing and chromosome-scale assembly of the giantPleurodeles waltlgenome.</title>
        <authorList>
            <person name="Brown T."/>
            <person name="Elewa A."/>
            <person name="Iarovenko S."/>
            <person name="Subramanian E."/>
            <person name="Araus A.J."/>
            <person name="Petzold A."/>
            <person name="Susuki M."/>
            <person name="Suzuki K.-i.T."/>
            <person name="Hayashi T."/>
            <person name="Toyoda A."/>
            <person name="Oliveira C."/>
            <person name="Osipova E."/>
            <person name="Leigh N.D."/>
            <person name="Simon A."/>
            <person name="Yun M.H."/>
        </authorList>
    </citation>
    <scope>NUCLEOTIDE SEQUENCE</scope>
    <source>
        <strain evidence="2">20211129_DDA</strain>
        <tissue evidence="2">Liver</tissue>
    </source>
</reference>
<evidence type="ECO:0000313" key="2">
    <source>
        <dbReference type="EMBL" id="KAJ1137759.1"/>
    </source>
</evidence>
<sequence length="110" mass="11963">MRGERGCWNFPRKEEEDEPRPDPRNLPKNLEEAEEVACNPNDLAVALFSLNLSKAESALAPNSLSPSKGRSNKVDCTSDENPELRSQACLLVTTAVPIALATESVVSNPD</sequence>
<name>A0AAV7QBS2_PLEWA</name>
<evidence type="ECO:0000313" key="3">
    <source>
        <dbReference type="Proteomes" id="UP001066276"/>
    </source>
</evidence>
<feature type="region of interest" description="Disordered" evidence="1">
    <location>
        <begin position="58"/>
        <end position="80"/>
    </location>
</feature>
<keyword evidence="3" id="KW-1185">Reference proteome</keyword>
<feature type="region of interest" description="Disordered" evidence="1">
    <location>
        <begin position="1"/>
        <end position="33"/>
    </location>
</feature>
<dbReference type="EMBL" id="JANPWB010000010">
    <property type="protein sequence ID" value="KAJ1137759.1"/>
    <property type="molecule type" value="Genomic_DNA"/>
</dbReference>
<feature type="compositionally biased region" description="Polar residues" evidence="1">
    <location>
        <begin position="58"/>
        <end position="69"/>
    </location>
</feature>
<comment type="caution">
    <text evidence="2">The sequence shown here is derived from an EMBL/GenBank/DDBJ whole genome shotgun (WGS) entry which is preliminary data.</text>
</comment>
<proteinExistence type="predicted"/>
<protein>
    <submittedName>
        <fullName evidence="2">Uncharacterized protein</fullName>
    </submittedName>
</protein>
<gene>
    <name evidence="2" type="ORF">NDU88_004155</name>
</gene>
<accession>A0AAV7QBS2</accession>